<dbReference type="PANTHER" id="PTHR33067:SF35">
    <property type="entry name" value="ASPARTIC PEPTIDASE DDI1-TYPE DOMAIN-CONTAINING PROTEIN"/>
    <property type="match status" value="1"/>
</dbReference>
<organism evidence="1 2">
    <name type="scientific">Dioscorea cayennensis subsp. rotundata</name>
    <name type="common">White Guinea yam</name>
    <name type="synonym">Dioscorea rotundata</name>
    <dbReference type="NCBI Taxonomy" id="55577"/>
    <lineage>
        <taxon>Eukaryota</taxon>
        <taxon>Viridiplantae</taxon>
        <taxon>Streptophyta</taxon>
        <taxon>Embryophyta</taxon>
        <taxon>Tracheophyta</taxon>
        <taxon>Spermatophyta</taxon>
        <taxon>Magnoliopsida</taxon>
        <taxon>Liliopsida</taxon>
        <taxon>Dioscoreales</taxon>
        <taxon>Dioscoreaceae</taxon>
        <taxon>Dioscorea</taxon>
    </lineage>
</organism>
<dbReference type="AlphaFoldDB" id="A0AB40CVE0"/>
<dbReference type="GeneID" id="120281118"/>
<accession>A0AB40CVE0</accession>
<reference evidence="2" key="1">
    <citation type="submission" date="2025-08" db="UniProtKB">
        <authorList>
            <consortium name="RefSeq"/>
        </authorList>
    </citation>
    <scope>IDENTIFICATION</scope>
</reference>
<evidence type="ECO:0000313" key="2">
    <source>
        <dbReference type="RefSeq" id="XP_039143974.1"/>
    </source>
</evidence>
<dbReference type="PANTHER" id="PTHR33067">
    <property type="entry name" value="RNA-DIRECTED DNA POLYMERASE-RELATED"/>
    <property type="match status" value="1"/>
</dbReference>
<evidence type="ECO:0000313" key="1">
    <source>
        <dbReference type="Proteomes" id="UP001515500"/>
    </source>
</evidence>
<dbReference type="InterPro" id="IPR021109">
    <property type="entry name" value="Peptidase_aspartic_dom_sf"/>
</dbReference>
<dbReference type="Gene3D" id="2.40.70.10">
    <property type="entry name" value="Acid Proteases"/>
    <property type="match status" value="1"/>
</dbReference>
<dbReference type="RefSeq" id="XP_039143974.1">
    <property type="nucleotide sequence ID" value="XM_039288040.1"/>
</dbReference>
<name>A0AB40CVE0_DIOCR</name>
<dbReference type="Proteomes" id="UP001515500">
    <property type="component" value="Chromosome 17"/>
</dbReference>
<protein>
    <submittedName>
        <fullName evidence="2">Uncharacterized protein LOC120281118</fullName>
    </submittedName>
</protein>
<sequence length="191" mass="21686">MFKTLHINVPFVEALAHMPRYTKFLKELLTNTRKLEDVSSVTLSEECSALITNSFPKKEKDPGRFNIPCMIGGLIDEKALADLGANVLVKVDKFNFPVDFVILDVDDKVPLILGKPFLATYKTLINVKDSLMALHLGEEEVIFKIRDSMRDTMDFDDTCYYVDAIDDLVSDFVQDIFIKDELSELLEDNPS</sequence>
<gene>
    <name evidence="2" type="primary">LOC120281118</name>
</gene>
<keyword evidence="1" id="KW-1185">Reference proteome</keyword>
<proteinExistence type="predicted"/>